<protein>
    <recommendedName>
        <fullName evidence="10">Cobalt transport protein CbiN</fullName>
    </recommendedName>
    <alternativeName>
        <fullName evidence="10">Energy-coupling factor transporter probable substrate-capture protein CbiN</fullName>
        <shortName evidence="10">ECF transporter S component CbiN</shortName>
    </alternativeName>
</protein>
<dbReference type="GO" id="GO:0005886">
    <property type="term" value="C:plasma membrane"/>
    <property type="evidence" value="ECO:0007669"/>
    <property type="project" value="UniProtKB-SubCell"/>
</dbReference>
<keyword evidence="12" id="KW-1185">Reference proteome</keyword>
<proteinExistence type="inferred from homology"/>
<keyword evidence="2 10" id="KW-0813">Transport</keyword>
<evidence type="ECO:0000256" key="9">
    <source>
        <dbReference type="ARBA" id="ARBA00023285"/>
    </source>
</evidence>
<dbReference type="InterPro" id="IPR003705">
    <property type="entry name" value="CbiN"/>
</dbReference>
<evidence type="ECO:0000256" key="3">
    <source>
        <dbReference type="ARBA" id="ARBA00022475"/>
    </source>
</evidence>
<gene>
    <name evidence="10" type="primary">cbiN</name>
    <name evidence="11" type="ordered locus">Metfor_0935</name>
</gene>
<comment type="pathway">
    <text evidence="10">Cofactor biosynthesis; adenosylcobalamin biosynthesis.</text>
</comment>
<dbReference type="eggNOG" id="arCOG04384">
    <property type="taxonomic scope" value="Archaea"/>
</dbReference>
<keyword evidence="9 10" id="KW-0170">Cobalt</keyword>
<keyword evidence="7 10" id="KW-0406">Ion transport</keyword>
<keyword evidence="8 10" id="KW-0472">Membrane</keyword>
<dbReference type="HOGENOM" id="CLU_136197_2_0_2"/>
<dbReference type="EMBL" id="CP003167">
    <property type="protein sequence ID" value="AGB01990.1"/>
    <property type="molecule type" value="Genomic_DNA"/>
</dbReference>
<dbReference type="Pfam" id="PF02553">
    <property type="entry name" value="CbiN"/>
    <property type="match status" value="1"/>
</dbReference>
<dbReference type="UniPathway" id="UPA00148"/>
<evidence type="ECO:0000256" key="8">
    <source>
        <dbReference type="ARBA" id="ARBA00023136"/>
    </source>
</evidence>
<dbReference type="GeneID" id="14310248"/>
<dbReference type="GO" id="GO:0009236">
    <property type="term" value="P:cobalamin biosynthetic process"/>
    <property type="evidence" value="ECO:0007669"/>
    <property type="project" value="UniProtKB-UniRule"/>
</dbReference>
<dbReference type="RefSeq" id="WP_015284954.1">
    <property type="nucleotide sequence ID" value="NC_019943.1"/>
</dbReference>
<evidence type="ECO:0000256" key="1">
    <source>
        <dbReference type="ARBA" id="ARBA00022426"/>
    </source>
</evidence>
<dbReference type="Proteomes" id="UP000010824">
    <property type="component" value="Chromosome"/>
</dbReference>
<comment type="subcellular location">
    <subcellularLocation>
        <location evidence="10">Cell membrane</location>
        <topology evidence="10">Multi-pass membrane protein</topology>
    </subcellularLocation>
</comment>
<keyword evidence="5 10" id="KW-0812">Transmembrane</keyword>
<evidence type="ECO:0000313" key="11">
    <source>
        <dbReference type="EMBL" id="AGB01990.1"/>
    </source>
</evidence>
<comment type="subunit">
    <text evidence="10">Forms an energy-coupling factor (ECF) transporter complex composed of an ATP-binding protein (A component, CbiO), a transmembrane protein (T component, CbiQ) and 2 possible substrate-capture proteins (S components, CbiM and CbiN) of unknown stoichimetry.</text>
</comment>
<feature type="transmembrane region" description="Helical" evidence="10">
    <location>
        <begin position="7"/>
        <end position="25"/>
    </location>
</feature>
<comment type="similarity">
    <text evidence="10">Belongs to the CbiN family.</text>
</comment>
<evidence type="ECO:0000256" key="10">
    <source>
        <dbReference type="HAMAP-Rule" id="MF_00330"/>
    </source>
</evidence>
<evidence type="ECO:0000256" key="4">
    <source>
        <dbReference type="ARBA" id="ARBA00022573"/>
    </source>
</evidence>
<keyword evidence="6 10" id="KW-1133">Transmembrane helix</keyword>
<evidence type="ECO:0000256" key="5">
    <source>
        <dbReference type="ARBA" id="ARBA00022692"/>
    </source>
</evidence>
<keyword evidence="3 10" id="KW-1003">Cell membrane</keyword>
<dbReference type="PANTHER" id="PTHR38662:SF1">
    <property type="entry name" value="COBALT TRANSPORT PROTEIN CBIN"/>
    <property type="match status" value="1"/>
</dbReference>
<evidence type="ECO:0000256" key="6">
    <source>
        <dbReference type="ARBA" id="ARBA00022989"/>
    </source>
</evidence>
<name>L0HD86_METFS</name>
<comment type="function">
    <text evidence="10">Part of the energy-coupling factor (ECF) transporter complex CbiMNOQ involved in cobalt import.</text>
</comment>
<feature type="transmembrane region" description="Helical" evidence="10">
    <location>
        <begin position="75"/>
        <end position="94"/>
    </location>
</feature>
<dbReference type="InParanoid" id="L0HD86"/>
<accession>L0HD86</accession>
<dbReference type="PANTHER" id="PTHR38662">
    <property type="entry name" value="COBALT TRANSPORT PROTEIN CBIN"/>
    <property type="match status" value="1"/>
</dbReference>
<evidence type="ECO:0000313" key="12">
    <source>
        <dbReference type="Proteomes" id="UP000010824"/>
    </source>
</evidence>
<sequence length="107" mass="11240" precursor="true">MAKNYTLEILAVVAILGFCAVFLYTSSTMTGAEFAGSDNVGSGLIAELSGKDVESFTPLIPQWEPPSGEIESCLFALQAAIGGIFVGGVFGYWLGQRKGLSDAKVNQ</sequence>
<evidence type="ECO:0000256" key="2">
    <source>
        <dbReference type="ARBA" id="ARBA00022448"/>
    </source>
</evidence>
<reference evidence="12" key="1">
    <citation type="submission" date="2011-12" db="EMBL/GenBank/DDBJ databases">
        <title>Complete sequence of Methanoregula formicicum SMSP.</title>
        <authorList>
            <person name="Lucas S."/>
            <person name="Han J."/>
            <person name="Lapidus A."/>
            <person name="Cheng J.-F."/>
            <person name="Goodwin L."/>
            <person name="Pitluck S."/>
            <person name="Peters L."/>
            <person name="Ovchinnikova G."/>
            <person name="Teshima H."/>
            <person name="Detter J.C."/>
            <person name="Han C."/>
            <person name="Tapia R."/>
            <person name="Land M."/>
            <person name="Hauser L."/>
            <person name="Kyrpides N."/>
            <person name="Ivanova N."/>
            <person name="Pagani I."/>
            <person name="Imachi H."/>
            <person name="Tamaki H."/>
            <person name="Sekiguchi Y."/>
            <person name="Kamagata Y."/>
            <person name="Cadillo-Quiroz H."/>
            <person name="Zinder S."/>
            <person name="Liu W.-T."/>
            <person name="Woyke T."/>
        </authorList>
    </citation>
    <scope>NUCLEOTIDE SEQUENCE [LARGE SCALE GENOMIC DNA]</scope>
    <source>
        <strain evidence="12">DSM 22288 / NBRC 105244 / SMSP</strain>
    </source>
</reference>
<dbReference type="HAMAP" id="MF_00330">
    <property type="entry name" value="CbiN"/>
    <property type="match status" value="1"/>
</dbReference>
<keyword evidence="1 10" id="KW-0171">Cobalt transport</keyword>
<evidence type="ECO:0000256" key="7">
    <source>
        <dbReference type="ARBA" id="ARBA00023065"/>
    </source>
</evidence>
<dbReference type="GO" id="GO:0015087">
    <property type="term" value="F:cobalt ion transmembrane transporter activity"/>
    <property type="evidence" value="ECO:0007669"/>
    <property type="project" value="UniProtKB-UniRule"/>
</dbReference>
<reference evidence="11 12" key="2">
    <citation type="journal article" date="2014" name="Genome Announc.">
        <title>Complete Genome Sequence of Methanoregula formicica SMSPT, a Mesophilic Hydrogenotrophic Methanogen Isolated from a Methanogenic Upflow Anaerobic Sludge Blanket Reactor.</title>
        <authorList>
            <person name="Yamamoto K."/>
            <person name="Tamaki H."/>
            <person name="Cadillo-Quiroz H."/>
            <person name="Imachi H."/>
            <person name="Kyrpides N."/>
            <person name="Woyke T."/>
            <person name="Goodwin L."/>
            <person name="Zinder S.H."/>
            <person name="Kamagata Y."/>
            <person name="Liu W.T."/>
        </authorList>
    </citation>
    <scope>NUCLEOTIDE SEQUENCE [LARGE SCALE GENOMIC DNA]</scope>
    <source>
        <strain evidence="12">DSM 22288 / NBRC 105244 / SMSP</strain>
    </source>
</reference>
<keyword evidence="4 10" id="KW-0169">Cobalamin biosynthesis</keyword>
<dbReference type="KEGG" id="mfo:Metfor_0935"/>
<dbReference type="OrthoDB" id="187156at2157"/>
<dbReference type="AlphaFoldDB" id="L0HD86"/>
<organism evidence="11 12">
    <name type="scientific">Methanoregula formicica (strain DSM 22288 / NBRC 105244 / SMSP)</name>
    <dbReference type="NCBI Taxonomy" id="593750"/>
    <lineage>
        <taxon>Archaea</taxon>
        <taxon>Methanobacteriati</taxon>
        <taxon>Methanobacteriota</taxon>
        <taxon>Stenosarchaea group</taxon>
        <taxon>Methanomicrobia</taxon>
        <taxon>Methanomicrobiales</taxon>
        <taxon>Methanoregulaceae</taxon>
        <taxon>Methanoregula</taxon>
    </lineage>
</organism>
<dbReference type="STRING" id="593750.Metfor_0935"/>